<dbReference type="SMART" id="SM00408">
    <property type="entry name" value="IGc2"/>
    <property type="match status" value="3"/>
</dbReference>
<feature type="domain" description="Ig-like" evidence="4">
    <location>
        <begin position="1134"/>
        <end position="1229"/>
    </location>
</feature>
<name>A0ABP1QI16_9HEXA</name>
<dbReference type="PROSITE" id="PS50835">
    <property type="entry name" value="IG_LIKE"/>
    <property type="match status" value="2"/>
</dbReference>
<accession>A0ABP1QI16</accession>
<feature type="domain" description="Fibronectin type-III" evidence="5">
    <location>
        <begin position="952"/>
        <end position="1043"/>
    </location>
</feature>
<dbReference type="InterPro" id="IPR007110">
    <property type="entry name" value="Ig-like_dom"/>
</dbReference>
<dbReference type="Pfam" id="PF07686">
    <property type="entry name" value="V-set"/>
    <property type="match status" value="1"/>
</dbReference>
<feature type="domain" description="Fibronectin type-III" evidence="5">
    <location>
        <begin position="1345"/>
        <end position="1435"/>
    </location>
</feature>
<feature type="domain" description="Ig-like" evidence="4">
    <location>
        <begin position="95"/>
        <end position="198"/>
    </location>
</feature>
<feature type="region of interest" description="Disordered" evidence="2">
    <location>
        <begin position="1"/>
        <end position="61"/>
    </location>
</feature>
<feature type="domain" description="Fibronectin type-III" evidence="5">
    <location>
        <begin position="630"/>
        <end position="722"/>
    </location>
</feature>
<dbReference type="InterPro" id="IPR036179">
    <property type="entry name" value="Ig-like_dom_sf"/>
</dbReference>
<proteinExistence type="predicted"/>
<evidence type="ECO:0000256" key="2">
    <source>
        <dbReference type="SAM" id="MobiDB-lite"/>
    </source>
</evidence>
<dbReference type="SMART" id="SM00060">
    <property type="entry name" value="FN3"/>
    <property type="match status" value="5"/>
</dbReference>
<dbReference type="InterPro" id="IPR002602">
    <property type="entry name" value="DB"/>
</dbReference>
<reference evidence="6 7" key="1">
    <citation type="submission" date="2024-08" db="EMBL/GenBank/DDBJ databases">
        <authorList>
            <person name="Cucini C."/>
            <person name="Frati F."/>
        </authorList>
    </citation>
    <scope>NUCLEOTIDE SEQUENCE [LARGE SCALE GENOMIC DNA]</scope>
</reference>
<evidence type="ECO:0008006" key="8">
    <source>
        <dbReference type="Google" id="ProtNLM"/>
    </source>
</evidence>
<dbReference type="SUPFAM" id="SSF49265">
    <property type="entry name" value="Fibronectin type III"/>
    <property type="match status" value="4"/>
</dbReference>
<dbReference type="PANTHER" id="PTHR13817">
    <property type="entry name" value="TITIN"/>
    <property type="match status" value="1"/>
</dbReference>
<feature type="region of interest" description="Disordered" evidence="2">
    <location>
        <begin position="398"/>
        <end position="426"/>
    </location>
</feature>
<feature type="domain" description="Fibronectin type-III" evidence="5">
    <location>
        <begin position="416"/>
        <end position="510"/>
    </location>
</feature>
<feature type="compositionally biased region" description="Polar residues" evidence="2">
    <location>
        <begin position="26"/>
        <end position="38"/>
    </location>
</feature>
<evidence type="ECO:0000256" key="3">
    <source>
        <dbReference type="SAM" id="Phobius"/>
    </source>
</evidence>
<gene>
    <name evidence="6" type="ORF">ODALV1_LOCUS10247</name>
</gene>
<comment type="caution">
    <text evidence="6">The sequence shown here is derived from an EMBL/GenBank/DDBJ whole genome shotgun (WGS) entry which is preliminary data.</text>
</comment>
<dbReference type="SMART" id="SM00409">
    <property type="entry name" value="IG"/>
    <property type="match status" value="2"/>
</dbReference>
<dbReference type="Proteomes" id="UP001642540">
    <property type="component" value="Unassembled WGS sequence"/>
</dbReference>
<evidence type="ECO:0000313" key="7">
    <source>
        <dbReference type="Proteomes" id="UP001642540"/>
    </source>
</evidence>
<dbReference type="SMART" id="SM00406">
    <property type="entry name" value="IGv"/>
    <property type="match status" value="2"/>
</dbReference>
<protein>
    <recommendedName>
        <fullName evidence="8">Ig-like and fibronectin type-III domain-containing protein C25G4.10</fullName>
    </recommendedName>
</protein>
<dbReference type="Gene3D" id="2.60.40.10">
    <property type="entry name" value="Immunoglobulins"/>
    <property type="match status" value="8"/>
</dbReference>
<dbReference type="SUPFAM" id="SSF48726">
    <property type="entry name" value="Immunoglobulin"/>
    <property type="match status" value="2"/>
</dbReference>
<keyword evidence="3" id="KW-0472">Membrane</keyword>
<dbReference type="InterPro" id="IPR003598">
    <property type="entry name" value="Ig_sub2"/>
</dbReference>
<dbReference type="InterPro" id="IPR003961">
    <property type="entry name" value="FN3_dom"/>
</dbReference>
<keyword evidence="3" id="KW-1133">Transmembrane helix</keyword>
<feature type="transmembrane region" description="Helical" evidence="3">
    <location>
        <begin position="72"/>
        <end position="91"/>
    </location>
</feature>
<dbReference type="InterPro" id="IPR050964">
    <property type="entry name" value="Striated_Muscle_Regulatory"/>
</dbReference>
<dbReference type="CDD" id="cd00063">
    <property type="entry name" value="FN3"/>
    <property type="match status" value="5"/>
</dbReference>
<dbReference type="Pfam" id="PF13927">
    <property type="entry name" value="Ig_3"/>
    <property type="match status" value="1"/>
</dbReference>
<feature type="compositionally biased region" description="Basic and acidic residues" evidence="2">
    <location>
        <begin position="1"/>
        <end position="11"/>
    </location>
</feature>
<evidence type="ECO:0000259" key="4">
    <source>
        <dbReference type="PROSITE" id="PS50835"/>
    </source>
</evidence>
<dbReference type="EMBL" id="CAXLJM020000031">
    <property type="protein sequence ID" value="CAL8099459.1"/>
    <property type="molecule type" value="Genomic_DNA"/>
</dbReference>
<feature type="transmembrane region" description="Helical" evidence="3">
    <location>
        <begin position="1448"/>
        <end position="1472"/>
    </location>
</feature>
<evidence type="ECO:0000256" key="1">
    <source>
        <dbReference type="ARBA" id="ARBA00022737"/>
    </source>
</evidence>
<feature type="domain" description="Fibronectin type-III" evidence="5">
    <location>
        <begin position="841"/>
        <end position="940"/>
    </location>
</feature>
<dbReference type="InterPro" id="IPR013106">
    <property type="entry name" value="Ig_V-set"/>
</dbReference>
<dbReference type="InterPro" id="IPR036116">
    <property type="entry name" value="FN3_sf"/>
</dbReference>
<keyword evidence="7" id="KW-1185">Reference proteome</keyword>
<organism evidence="6 7">
    <name type="scientific">Orchesella dallaii</name>
    <dbReference type="NCBI Taxonomy" id="48710"/>
    <lineage>
        <taxon>Eukaryota</taxon>
        <taxon>Metazoa</taxon>
        <taxon>Ecdysozoa</taxon>
        <taxon>Arthropoda</taxon>
        <taxon>Hexapoda</taxon>
        <taxon>Collembola</taxon>
        <taxon>Entomobryomorpha</taxon>
        <taxon>Entomobryoidea</taxon>
        <taxon>Orchesellidae</taxon>
        <taxon>Orchesellinae</taxon>
        <taxon>Orchesella</taxon>
    </lineage>
</organism>
<keyword evidence="1" id="KW-0677">Repeat</keyword>
<dbReference type="Pfam" id="PF00041">
    <property type="entry name" value="fn3"/>
    <property type="match status" value="4"/>
</dbReference>
<evidence type="ECO:0000259" key="5">
    <source>
        <dbReference type="PROSITE" id="PS50853"/>
    </source>
</evidence>
<dbReference type="PANTHER" id="PTHR13817:SF155">
    <property type="entry name" value="IG-LIKE AND FIBRONECTIN TYPE-III DOMAIN-CONTAINING PROTEIN C25G4.10"/>
    <property type="match status" value="1"/>
</dbReference>
<dbReference type="Pfam" id="PF01682">
    <property type="entry name" value="DB"/>
    <property type="match status" value="4"/>
</dbReference>
<dbReference type="InterPro" id="IPR003599">
    <property type="entry name" value="Ig_sub"/>
</dbReference>
<evidence type="ECO:0000313" key="6">
    <source>
        <dbReference type="EMBL" id="CAL8099459.1"/>
    </source>
</evidence>
<keyword evidence="3" id="KW-0812">Transmembrane</keyword>
<dbReference type="PROSITE" id="PS50853">
    <property type="entry name" value="FN3"/>
    <property type="match status" value="5"/>
</dbReference>
<sequence length="1567" mass="172018">MDEVGTSERIKCRPNPKDFIIFKSEPSPTNEDSSSRSHFTSRRKSSLSFPTSLSPPPSLSTTFSPMSSFTRASSNIIFLSFIVFLSLLSVVKGQPTMHDSIQNPVTVAQGENAPLTCVVRDLGDSTVVWKKWENGKSGPKILTAGETRVTSDERVRIIHDNGGDVWVLAIRSSQPSDSGLYICEVNTTPILRSFHNLTVISLGISAPNSSIDLPSEHTILDDYASYKGVGSILSHNYTACCQQVNVSKSCYGFCTLQSILEGTTGEPNQCEDEFPKIVKCMADGRDHVPCCIREQVPDICQDLCRGEYTVVTDNVKTHFSCPTYIERTLSCIADGIEILPSQPLNVQAVAVNPTAINLTWAPPRENRHTVHEYVVNITTLRSFDAPFTGLGYGVAGSSTSATTTTTASSSPTENNSSGTPTATTSTLAPTTIANSKEFSNNGFVTENGQEISAEDKVEARMRQIKVHDDKTTLLLDHLQPFTMYEISVSAFNIHGRSLPSNRVRALTLAPGVIRPEPKTAPKLPDIKSCCITKGVNTESCVSKLCDPKLTTQVEIPDLMICAPLTPEVFSCLADGKDHSPCCRARGIPSPCYDLCTGNITKLDFHYFKCLRYMGEYSNCLMEGYGVLPSAPRQLRVSNVQEDFAIIHWSPPSTLNDTVTGYLVHYRPLSTFENEYHHVEAVHPPYILENLYSNAEYEVYVESMNEHGVSLPSQRVVFRTASTEQETSELEAATDNYNETACCVAVGMNPTCLPLCSYDASMSDIRSLAFACASDFHTLLRCAAGGRDHSACCTRRGVSENCLDICSARVPDSLLSMAENCLPYIGNIVQCFEEGTELIPGPVEEFHSNLVTDSSVGLSWMAPKNYDISNYQVFYQVKNPSSASSSVDKPTEIKSLNTTDTSIEVRDLTQGQVYRLFVVATNAHGSSIPSSVILVNVTRDSYNGTKIPGVLTPPHSLVVAGHSATWVQIVWQPPIFAHPTDKITYKVYHKGVKETNFQTNDSLVNSVTLDSLRPNSQYIVYVTATNNKGESEASETLIAWTDPAHSPFVEPPRIQPMNLLVEGRTMTVVCVALGDPTPTISLYINGKLIKQQKNRHLTQVVENITREMDIVSCYADNGYGTPMQSARRIQVSHAPSVTGSEINYAAEGEAASIECIVTAHPEPKVVFWKNSQDRIPIVNGGNYRIEHDDSVTSLEQSSRYRYVLRIQKVTTQDVGNYSCHAENAIGESVKTFWLQTRDIQDMSGNITECCIKEKVSPNCIDACSFFLDIESVIDKPQCLPDFDKLMKCSADGRDHRACCSSWGVPRRCLDWCRGEPVSQNSELCVLQNSKVIFNCFKENRDKLPGPPQRLRIQVLSDNEIMISWDPPAINPHTASSYRVFWRPVGQKLSQRLDTHSTSAKISHLKPGVKYEAVVKAGNSHGTSTLTEPITFVTEDNLISSASTAEGSHAGMGIGIAFLVFLLVGVFVGAVWFIRKRQFGTKPPGAIAFENPSYIRETNPDASSHATTTNGDIPMNGNGSVPSVSNGVIANGWHTETLHPPRAETEVAPTLYEELRLGSEGAGFRRLKP</sequence>
<dbReference type="InterPro" id="IPR013783">
    <property type="entry name" value="Ig-like_fold"/>
</dbReference>